<dbReference type="GO" id="GO:0003723">
    <property type="term" value="F:RNA binding"/>
    <property type="evidence" value="ECO:0007669"/>
    <property type="project" value="InterPro"/>
</dbReference>
<dbReference type="SUPFAM" id="SSF48452">
    <property type="entry name" value="TPR-like"/>
    <property type="match status" value="1"/>
</dbReference>
<dbReference type="FunFam" id="1.25.40.10:FF:000277">
    <property type="entry name" value="Pentatricopeptide repeat-containing protein, mitochondrial"/>
    <property type="match status" value="1"/>
</dbReference>
<evidence type="ECO:0008006" key="6">
    <source>
        <dbReference type="Google" id="ProtNLM"/>
    </source>
</evidence>
<organism evidence="4 5">
    <name type="scientific">Acacia crassicarpa</name>
    <name type="common">northern wattle</name>
    <dbReference type="NCBI Taxonomy" id="499986"/>
    <lineage>
        <taxon>Eukaryota</taxon>
        <taxon>Viridiplantae</taxon>
        <taxon>Streptophyta</taxon>
        <taxon>Embryophyta</taxon>
        <taxon>Tracheophyta</taxon>
        <taxon>Spermatophyta</taxon>
        <taxon>Magnoliopsida</taxon>
        <taxon>eudicotyledons</taxon>
        <taxon>Gunneridae</taxon>
        <taxon>Pentapetalae</taxon>
        <taxon>rosids</taxon>
        <taxon>fabids</taxon>
        <taxon>Fabales</taxon>
        <taxon>Fabaceae</taxon>
        <taxon>Caesalpinioideae</taxon>
        <taxon>mimosoid clade</taxon>
        <taxon>Acacieae</taxon>
        <taxon>Acacia</taxon>
    </lineage>
</organism>
<evidence type="ECO:0000256" key="2">
    <source>
        <dbReference type="ARBA" id="ARBA00061659"/>
    </source>
</evidence>
<dbReference type="Proteomes" id="UP001293593">
    <property type="component" value="Unassembled WGS sequence"/>
</dbReference>
<dbReference type="Pfam" id="PF20431">
    <property type="entry name" value="E_motif"/>
    <property type="match status" value="1"/>
</dbReference>
<dbReference type="NCBIfam" id="TIGR00756">
    <property type="entry name" value="PPR"/>
    <property type="match status" value="4"/>
</dbReference>
<dbReference type="InterPro" id="IPR046960">
    <property type="entry name" value="PPR_At4g14850-like_plant"/>
</dbReference>
<dbReference type="Pfam" id="PF13041">
    <property type="entry name" value="PPR_2"/>
    <property type="match status" value="1"/>
</dbReference>
<keyword evidence="1" id="KW-0677">Repeat</keyword>
<feature type="repeat" description="PPR" evidence="3">
    <location>
        <begin position="198"/>
        <end position="228"/>
    </location>
</feature>
<name>A0AAE1N4Y9_9FABA</name>
<comment type="caution">
    <text evidence="4">The sequence shown here is derived from an EMBL/GenBank/DDBJ whole genome shotgun (WGS) entry which is preliminary data.</text>
</comment>
<dbReference type="AlphaFoldDB" id="A0AAE1N4Y9"/>
<dbReference type="Pfam" id="PF12854">
    <property type="entry name" value="PPR_1"/>
    <property type="match status" value="1"/>
</dbReference>
<dbReference type="EMBL" id="JAWXYG010000001">
    <property type="protein sequence ID" value="KAK4283299.1"/>
    <property type="molecule type" value="Genomic_DNA"/>
</dbReference>
<comment type="similarity">
    <text evidence="2">Belongs to the PPR family. PCMP-E subfamily.</text>
</comment>
<evidence type="ECO:0000256" key="3">
    <source>
        <dbReference type="PROSITE-ProRule" id="PRU00708"/>
    </source>
</evidence>
<keyword evidence="5" id="KW-1185">Reference proteome</keyword>
<accession>A0AAE1N4Y9</accession>
<dbReference type="FunFam" id="1.25.40.10:FF:000348">
    <property type="entry name" value="Pentatricopeptide repeat-containing protein chloroplastic"/>
    <property type="match status" value="1"/>
</dbReference>
<dbReference type="GO" id="GO:0016556">
    <property type="term" value="P:mRNA modification"/>
    <property type="evidence" value="ECO:0007669"/>
    <property type="project" value="UniProtKB-ARBA"/>
</dbReference>
<feature type="repeat" description="PPR" evidence="3">
    <location>
        <begin position="66"/>
        <end position="100"/>
    </location>
</feature>
<dbReference type="PANTHER" id="PTHR47926:SF497">
    <property type="entry name" value="TETRATRICOPEPTIDE-LIKE HELICAL DOMAIN SUPERFAMILY"/>
    <property type="match status" value="1"/>
</dbReference>
<dbReference type="GO" id="GO:0005737">
    <property type="term" value="C:cytoplasm"/>
    <property type="evidence" value="ECO:0007669"/>
    <property type="project" value="UniProtKB-ARBA"/>
</dbReference>
<dbReference type="InterPro" id="IPR046848">
    <property type="entry name" value="E_motif"/>
</dbReference>
<gene>
    <name evidence="4" type="ORF">QN277_000264</name>
</gene>
<dbReference type="InterPro" id="IPR002885">
    <property type="entry name" value="PPR_rpt"/>
</dbReference>
<feature type="repeat" description="PPR" evidence="3">
    <location>
        <begin position="268"/>
        <end position="298"/>
    </location>
</feature>
<evidence type="ECO:0000256" key="1">
    <source>
        <dbReference type="ARBA" id="ARBA00022737"/>
    </source>
</evidence>
<dbReference type="FunFam" id="1.25.40.10:FF:001579">
    <property type="entry name" value="Pentatricopeptide repeat-containing protein"/>
    <property type="match status" value="1"/>
</dbReference>
<dbReference type="InterPro" id="IPR011990">
    <property type="entry name" value="TPR-like_helical_dom_sf"/>
</dbReference>
<proteinExistence type="inferred from homology"/>
<evidence type="ECO:0000313" key="5">
    <source>
        <dbReference type="Proteomes" id="UP001293593"/>
    </source>
</evidence>
<protein>
    <recommendedName>
        <fullName evidence="6">Pentatricopeptide repeat-containing protein</fullName>
    </recommendedName>
</protein>
<dbReference type="Gene3D" id="1.25.40.10">
    <property type="entry name" value="Tetratricopeptide repeat domain"/>
    <property type="match status" value="4"/>
</dbReference>
<sequence>MNYRCLQRSLENCTSSNHLKRIHALSVTLGILPNLQSLACKLLETYKNLGKLRDAQIIFNQIQNPDIVSWTSLLNLYLHSNLPAKSLAVFSLYIHTGFRPDGFLLVGALSSCGRGKDLMRGRAIHGMILRNHLDENSIVGNALIDMYCRNGKIEVAVLVFERKRLKDIFSWTTLFNGYILSNDLNSARKLFDVMPDRNSVSWTAMINGYVKGGAPVQALELFQKMEVRIHSSAATLIVAVLSACADTGALNFGQSIHGNVNKTNLEVDVTVKNALMDMYSKSGRLDLAVRVFDEILEKDVFSWTTMISGYAYHGKGREALEVYSKMLAESKVTPNEVTLLSLLTACSHSGLVLEGKMLFNRMIHYHGLKPNIRHYGCLVDLLGRAGFVEEAKEMIEQMMPIIEPDAAIWRSFLTACLIHGNMKLAVIAGRKVIELEPSGDDGVYMLLWNAYCAANMWEEAFEVRKLMRVNKIRRKRGCSWVEVNGIVQEFHAADDKLLHFSTDQLCLLLEQLKEHSKALPILKSLGL</sequence>
<dbReference type="PANTHER" id="PTHR47926">
    <property type="entry name" value="PENTATRICOPEPTIDE REPEAT-CONTAINING PROTEIN"/>
    <property type="match status" value="1"/>
</dbReference>
<evidence type="ECO:0000313" key="4">
    <source>
        <dbReference type="EMBL" id="KAK4283299.1"/>
    </source>
</evidence>
<reference evidence="4" key="1">
    <citation type="submission" date="2023-10" db="EMBL/GenBank/DDBJ databases">
        <title>Chromosome-level genome of the transformable northern wattle, Acacia crassicarpa.</title>
        <authorList>
            <person name="Massaro I."/>
            <person name="Sinha N.R."/>
            <person name="Poethig S."/>
            <person name="Leichty A.R."/>
        </authorList>
    </citation>
    <scope>NUCLEOTIDE SEQUENCE</scope>
    <source>
        <strain evidence="4">Acra3RX</strain>
        <tissue evidence="4">Leaf</tissue>
    </source>
</reference>
<feature type="repeat" description="PPR" evidence="3">
    <location>
        <begin position="299"/>
        <end position="334"/>
    </location>
</feature>
<dbReference type="PROSITE" id="PS51375">
    <property type="entry name" value="PPR"/>
    <property type="match status" value="4"/>
</dbReference>
<dbReference type="Pfam" id="PF01535">
    <property type="entry name" value="PPR"/>
    <property type="match status" value="3"/>
</dbReference>